<dbReference type="EMBL" id="JAAIUW010000001">
    <property type="protein sequence ID" value="KAF7843880.1"/>
    <property type="molecule type" value="Genomic_DNA"/>
</dbReference>
<evidence type="ECO:0000313" key="2">
    <source>
        <dbReference type="Proteomes" id="UP000634136"/>
    </source>
</evidence>
<dbReference type="Proteomes" id="UP000634136">
    <property type="component" value="Unassembled WGS sequence"/>
</dbReference>
<comment type="caution">
    <text evidence="1">The sequence shown here is derived from an EMBL/GenBank/DDBJ whole genome shotgun (WGS) entry which is preliminary data.</text>
</comment>
<keyword evidence="2" id="KW-1185">Reference proteome</keyword>
<name>A0A834XEC7_9FABA</name>
<reference evidence="1" key="1">
    <citation type="submission" date="2020-09" db="EMBL/GenBank/DDBJ databases">
        <title>Genome-Enabled Discovery of Anthraquinone Biosynthesis in Senna tora.</title>
        <authorList>
            <person name="Kang S.-H."/>
            <person name="Pandey R.P."/>
            <person name="Lee C.-M."/>
            <person name="Sim J.-S."/>
            <person name="Jeong J.-T."/>
            <person name="Choi B.-S."/>
            <person name="Jung M."/>
            <person name="Ginzburg D."/>
            <person name="Zhao K."/>
            <person name="Won S.Y."/>
            <person name="Oh T.-J."/>
            <person name="Yu Y."/>
            <person name="Kim N.-H."/>
            <person name="Lee O.R."/>
            <person name="Lee T.-H."/>
            <person name="Bashyal P."/>
            <person name="Kim T.-S."/>
            <person name="Lee W.-H."/>
            <person name="Kawkins C."/>
            <person name="Kim C.-K."/>
            <person name="Kim J.S."/>
            <person name="Ahn B.O."/>
            <person name="Rhee S.Y."/>
            <person name="Sohng J.K."/>
        </authorList>
    </citation>
    <scope>NUCLEOTIDE SEQUENCE</scope>
    <source>
        <tissue evidence="1">Leaf</tissue>
    </source>
</reference>
<proteinExistence type="predicted"/>
<accession>A0A834XEC7</accession>
<protein>
    <submittedName>
        <fullName evidence="1">Retrovirus-related Pol polyprotein from transposon TNT 1-94</fullName>
    </submittedName>
</protein>
<dbReference type="OrthoDB" id="1845088at2759"/>
<gene>
    <name evidence="1" type="ORF">G2W53_000785</name>
</gene>
<evidence type="ECO:0000313" key="1">
    <source>
        <dbReference type="EMBL" id="KAF7843880.1"/>
    </source>
</evidence>
<dbReference type="AlphaFoldDB" id="A0A834XEC7"/>
<organism evidence="1 2">
    <name type="scientific">Senna tora</name>
    <dbReference type="NCBI Taxonomy" id="362788"/>
    <lineage>
        <taxon>Eukaryota</taxon>
        <taxon>Viridiplantae</taxon>
        <taxon>Streptophyta</taxon>
        <taxon>Embryophyta</taxon>
        <taxon>Tracheophyta</taxon>
        <taxon>Spermatophyta</taxon>
        <taxon>Magnoliopsida</taxon>
        <taxon>eudicotyledons</taxon>
        <taxon>Gunneridae</taxon>
        <taxon>Pentapetalae</taxon>
        <taxon>rosids</taxon>
        <taxon>fabids</taxon>
        <taxon>Fabales</taxon>
        <taxon>Fabaceae</taxon>
        <taxon>Caesalpinioideae</taxon>
        <taxon>Cassia clade</taxon>
        <taxon>Senna</taxon>
    </lineage>
</organism>
<sequence>MATSPQSSSSSSTSQSTTVKLDSSNFLLWEPVVLSLIKGNKLTSHISGLVAPPPMLLPASEGGCGRNRGGRQGGFNSGGGRPFCYLCKKPGQVVFNCYYRFDKTFEPPKWQTPPLNHSNGFLNKSEQISDLKNNEAEIPILIIDRGALKLQHNSEVEDDVESSTGRN</sequence>